<feature type="domain" description="6-phosphogluconate dehydrogenase NADP-binding" evidence="1">
    <location>
        <begin position="28"/>
        <end position="187"/>
    </location>
</feature>
<dbReference type="OrthoDB" id="435038at2759"/>
<keyword evidence="4" id="KW-1185">Reference proteome</keyword>
<dbReference type="AlphaFoldDB" id="A0A2B4R8Y8"/>
<evidence type="ECO:0000259" key="2">
    <source>
        <dbReference type="Pfam" id="PF14833"/>
    </source>
</evidence>
<dbReference type="SUPFAM" id="SSF48179">
    <property type="entry name" value="6-phosphogluconate dehydrogenase C-terminal domain-like"/>
    <property type="match status" value="1"/>
</dbReference>
<gene>
    <name evidence="3" type="primary">garR</name>
    <name evidence="3" type="ORF">AWC38_SpisGene22288</name>
</gene>
<reference evidence="4" key="1">
    <citation type="journal article" date="2017" name="bioRxiv">
        <title>Comparative analysis of the genomes of Stylophora pistillata and Acropora digitifera provides evidence for extensive differences between species of corals.</title>
        <authorList>
            <person name="Voolstra C.R."/>
            <person name="Li Y."/>
            <person name="Liew Y.J."/>
            <person name="Baumgarten S."/>
            <person name="Zoccola D."/>
            <person name="Flot J.-F."/>
            <person name="Tambutte S."/>
            <person name="Allemand D."/>
            <person name="Aranda M."/>
        </authorList>
    </citation>
    <scope>NUCLEOTIDE SEQUENCE [LARGE SCALE GENOMIC DNA]</scope>
</reference>
<dbReference type="InterPro" id="IPR036291">
    <property type="entry name" value="NAD(P)-bd_dom_sf"/>
</dbReference>
<dbReference type="Pfam" id="PF03446">
    <property type="entry name" value="NAD_binding_2"/>
    <property type="match status" value="1"/>
</dbReference>
<comment type="caution">
    <text evidence="3">The sequence shown here is derived from an EMBL/GenBank/DDBJ whole genome shotgun (WGS) entry which is preliminary data.</text>
</comment>
<dbReference type="GO" id="GO:0006574">
    <property type="term" value="P:L-valine catabolic process"/>
    <property type="evidence" value="ECO:0007669"/>
    <property type="project" value="TreeGrafter"/>
</dbReference>
<dbReference type="Pfam" id="PF14833">
    <property type="entry name" value="NAD_binding_11"/>
    <property type="match status" value="1"/>
</dbReference>
<feature type="domain" description="3-hydroxyisobutyrate dehydrogenase-like NAD-binding" evidence="2">
    <location>
        <begin position="190"/>
        <end position="309"/>
    </location>
</feature>
<evidence type="ECO:0000259" key="1">
    <source>
        <dbReference type="Pfam" id="PF03446"/>
    </source>
</evidence>
<dbReference type="Gene3D" id="1.10.1040.10">
    <property type="entry name" value="N-(1-d-carboxylethyl)-l-norvaline Dehydrogenase, domain 2"/>
    <property type="match status" value="1"/>
</dbReference>
<dbReference type="SUPFAM" id="SSF51735">
    <property type="entry name" value="NAD(P)-binding Rossmann-fold domains"/>
    <property type="match status" value="1"/>
</dbReference>
<dbReference type="EMBL" id="LSMT01000933">
    <property type="protein sequence ID" value="PFX13616.1"/>
    <property type="molecule type" value="Genomic_DNA"/>
</dbReference>
<organism evidence="3 4">
    <name type="scientific">Stylophora pistillata</name>
    <name type="common">Smooth cauliflower coral</name>
    <dbReference type="NCBI Taxonomy" id="50429"/>
    <lineage>
        <taxon>Eukaryota</taxon>
        <taxon>Metazoa</taxon>
        <taxon>Cnidaria</taxon>
        <taxon>Anthozoa</taxon>
        <taxon>Hexacorallia</taxon>
        <taxon>Scleractinia</taxon>
        <taxon>Astrocoeniina</taxon>
        <taxon>Pocilloporidae</taxon>
        <taxon>Stylophora</taxon>
    </lineage>
</organism>
<dbReference type="InterPro" id="IPR006115">
    <property type="entry name" value="6PGDH_NADP-bd"/>
</dbReference>
<dbReference type="PANTHER" id="PTHR22981">
    <property type="entry name" value="3-HYDROXYISOBUTYRATE DEHYDROGENASE-RELATED"/>
    <property type="match status" value="1"/>
</dbReference>
<protein>
    <submittedName>
        <fullName evidence="3">2-hydroxy-3-oxopropionate reductase</fullName>
    </submittedName>
</protein>
<dbReference type="GO" id="GO:0008442">
    <property type="term" value="F:3-hydroxyisobutyrate dehydrogenase activity"/>
    <property type="evidence" value="ECO:0007669"/>
    <property type="project" value="TreeGrafter"/>
</dbReference>
<dbReference type="InterPro" id="IPR029154">
    <property type="entry name" value="HIBADH-like_NADP-bd"/>
</dbReference>
<dbReference type="InterPro" id="IPR013328">
    <property type="entry name" value="6PGD_dom2"/>
</dbReference>
<sequence>MIGRKAFRLFLGRHGNFRSAYSTKTAHKIGIIGLGNVGATVAKNLLKSGFTVSALHDKDPTAGLDLPGDIPRPKTPRELAAMCDVVTTALPAPPHVKQVLSGEDGVLAGLRSGGVWIDHSTTDYQQTLDLTEEAAMKGIKVLEAPVTGGMALLKQGKMTVLVGGDRQLFEDCLPILQQSGKKVLYMGEMGTATIAKVVSNMLAAVNVVTMTEAMLLGKRGGVDLKSLFDAIRFSAGNTYTWETEAPLVFNGTYDPDFTIGLHCKDLNLGYQLGRKFNVPIQILGHAEQIYNRALYKLGDEVGSTSPAKLLQDELQEPLQVEGFEDWTYTIEHVEDSMAVVHSTKEKVYGKK</sequence>
<evidence type="ECO:0000313" key="4">
    <source>
        <dbReference type="Proteomes" id="UP000225706"/>
    </source>
</evidence>
<dbReference type="Gene3D" id="3.40.50.720">
    <property type="entry name" value="NAD(P)-binding Rossmann-like Domain"/>
    <property type="match status" value="1"/>
</dbReference>
<dbReference type="GO" id="GO:0050661">
    <property type="term" value="F:NADP binding"/>
    <property type="evidence" value="ECO:0007669"/>
    <property type="project" value="InterPro"/>
</dbReference>
<dbReference type="GO" id="GO:0051287">
    <property type="term" value="F:NAD binding"/>
    <property type="evidence" value="ECO:0007669"/>
    <property type="project" value="InterPro"/>
</dbReference>
<name>A0A2B4R8Y8_STYPI</name>
<accession>A0A2B4R8Y8</accession>
<dbReference type="STRING" id="50429.A0A2B4R8Y8"/>
<dbReference type="InterPro" id="IPR008927">
    <property type="entry name" value="6-PGluconate_DH-like_C_sf"/>
</dbReference>
<proteinExistence type="predicted"/>
<evidence type="ECO:0000313" key="3">
    <source>
        <dbReference type="EMBL" id="PFX13616.1"/>
    </source>
</evidence>
<dbReference type="Proteomes" id="UP000225706">
    <property type="component" value="Unassembled WGS sequence"/>
</dbReference>
<dbReference type="PANTHER" id="PTHR22981:SF84">
    <property type="entry name" value="3-HYDROXYISOBUTYRATE DEHYDROGENASE"/>
    <property type="match status" value="1"/>
</dbReference>
<dbReference type="GO" id="GO:0005739">
    <property type="term" value="C:mitochondrion"/>
    <property type="evidence" value="ECO:0007669"/>
    <property type="project" value="TreeGrafter"/>
</dbReference>